<dbReference type="STRING" id="630515.SAMN04489812_4245"/>
<dbReference type="RefSeq" id="WP_091527388.1">
    <property type="nucleotide sequence ID" value="NZ_LT629772.1"/>
</dbReference>
<dbReference type="AlphaFoldDB" id="A0A1H1XU71"/>
<organism evidence="2 3">
    <name type="scientific">Microlunatus soli</name>
    <dbReference type="NCBI Taxonomy" id="630515"/>
    <lineage>
        <taxon>Bacteria</taxon>
        <taxon>Bacillati</taxon>
        <taxon>Actinomycetota</taxon>
        <taxon>Actinomycetes</taxon>
        <taxon>Propionibacteriales</taxon>
        <taxon>Propionibacteriaceae</taxon>
        <taxon>Microlunatus</taxon>
    </lineage>
</organism>
<dbReference type="SUPFAM" id="SSF51351">
    <property type="entry name" value="Triosephosphate isomerase (TIM)"/>
    <property type="match status" value="1"/>
</dbReference>
<dbReference type="OrthoDB" id="2571246at2"/>
<dbReference type="GO" id="GO:0004807">
    <property type="term" value="F:triose-phosphate isomerase activity"/>
    <property type="evidence" value="ECO:0007669"/>
    <property type="project" value="InterPro"/>
</dbReference>
<dbReference type="InterPro" id="IPR013785">
    <property type="entry name" value="Aldolase_TIM"/>
</dbReference>
<dbReference type="EMBL" id="LT629772">
    <property type="protein sequence ID" value="SDT12784.1"/>
    <property type="molecule type" value="Genomic_DNA"/>
</dbReference>
<reference evidence="2 3" key="1">
    <citation type="submission" date="2016-10" db="EMBL/GenBank/DDBJ databases">
        <authorList>
            <person name="de Groot N.N."/>
        </authorList>
    </citation>
    <scope>NUCLEOTIDE SEQUENCE [LARGE SCALE GENOMIC DNA]</scope>
    <source>
        <strain evidence="2 3">DSM 21800</strain>
    </source>
</reference>
<keyword evidence="1 2" id="KW-0413">Isomerase</keyword>
<proteinExistence type="predicted"/>
<sequence>MITAPFFEIGPKNLLRRHEIEPIAAAAGRAGAELGVAVVLTVPTALVAPLDGLRTGVSVFAQGMDVARLGDSMFRVTAESLADAGAAGVMLNHDSNPLRPEEITSSLARCAELGLQTIVCAGTEQAAIEIAALEPTAVLFEPASLIGSSGVHARDWIPAATAAIRGAGAGVLAMHAGGVATPEIAEMIMVAGADGTGSTSGVLTATDPSIAARRFIAATRTGWEQARRA</sequence>
<evidence type="ECO:0000313" key="3">
    <source>
        <dbReference type="Proteomes" id="UP000199103"/>
    </source>
</evidence>
<keyword evidence="3" id="KW-1185">Reference proteome</keyword>
<protein>
    <submittedName>
        <fullName evidence="2">Triosephosphate isomerase</fullName>
    </submittedName>
</protein>
<gene>
    <name evidence="2" type="ORF">SAMN04489812_4245</name>
</gene>
<dbReference type="Gene3D" id="3.20.20.70">
    <property type="entry name" value="Aldolase class I"/>
    <property type="match status" value="1"/>
</dbReference>
<dbReference type="PROSITE" id="PS51440">
    <property type="entry name" value="TIM_2"/>
    <property type="match status" value="1"/>
</dbReference>
<dbReference type="InterPro" id="IPR035990">
    <property type="entry name" value="TIM_sf"/>
</dbReference>
<accession>A0A1H1XU71</accession>
<evidence type="ECO:0000313" key="2">
    <source>
        <dbReference type="EMBL" id="SDT12784.1"/>
    </source>
</evidence>
<dbReference type="Pfam" id="PF00121">
    <property type="entry name" value="TIM"/>
    <property type="match status" value="1"/>
</dbReference>
<evidence type="ECO:0000256" key="1">
    <source>
        <dbReference type="ARBA" id="ARBA00023235"/>
    </source>
</evidence>
<dbReference type="InterPro" id="IPR000652">
    <property type="entry name" value="Triosephosphate_isomerase"/>
</dbReference>
<name>A0A1H1XU71_9ACTN</name>
<dbReference type="Proteomes" id="UP000199103">
    <property type="component" value="Chromosome I"/>
</dbReference>